<gene>
    <name evidence="2" type="ORF">D2V07_05235</name>
</gene>
<dbReference type="Proteomes" id="UP000286576">
    <property type="component" value="Unassembled WGS sequence"/>
</dbReference>
<name>A0A418NUB5_9SPHN</name>
<comment type="caution">
    <text evidence="2">The sequence shown here is derived from an EMBL/GenBank/DDBJ whole genome shotgun (WGS) entry which is preliminary data.</text>
</comment>
<sequence>MPETPEQSTGWQRRDFLAGAALFALAVGIPVAGVTLSDLDERDAPTERQRLMMRLVSQAVLPATDTPGAGDVGVGDFVIVALAHGLEGTREPVGSAEMPWTFPEYQRPDGSLRYVNWLEATLDRSANGDFIRQDTDARTRTLAKLDSEAFAEGGDAHPWRKLKALILTGYYTSRVGGSEELRFELVPGRYDPVVPLEPGSRAWSSDWTGVEFG</sequence>
<keyword evidence="1" id="KW-0812">Transmembrane</keyword>
<accession>A0A418NUB5</accession>
<dbReference type="InterPro" id="IPR006311">
    <property type="entry name" value="TAT_signal"/>
</dbReference>
<dbReference type="RefSeq" id="WP_119585460.1">
    <property type="nucleotide sequence ID" value="NZ_CAWODQ010000012.1"/>
</dbReference>
<proteinExistence type="predicted"/>
<dbReference type="InterPro" id="IPR027056">
    <property type="entry name" value="Gluconate_2DH_su3"/>
</dbReference>
<evidence type="ECO:0000313" key="3">
    <source>
        <dbReference type="Proteomes" id="UP000286576"/>
    </source>
</evidence>
<keyword evidence="3" id="KW-1185">Reference proteome</keyword>
<dbReference type="Pfam" id="PF13618">
    <property type="entry name" value="Gluconate_2-dh3"/>
    <property type="match status" value="1"/>
</dbReference>
<keyword evidence="1" id="KW-1133">Transmembrane helix</keyword>
<keyword evidence="1" id="KW-0472">Membrane</keyword>
<feature type="transmembrane region" description="Helical" evidence="1">
    <location>
        <begin position="16"/>
        <end position="36"/>
    </location>
</feature>
<dbReference type="OrthoDB" id="6385145at2"/>
<evidence type="ECO:0000256" key="1">
    <source>
        <dbReference type="SAM" id="Phobius"/>
    </source>
</evidence>
<dbReference type="EMBL" id="QXFL01000002">
    <property type="protein sequence ID" value="RIV87742.1"/>
    <property type="molecule type" value="Genomic_DNA"/>
</dbReference>
<dbReference type="PROSITE" id="PS51318">
    <property type="entry name" value="TAT"/>
    <property type="match status" value="1"/>
</dbReference>
<reference evidence="2 3" key="1">
    <citation type="submission" date="2018-08" db="EMBL/GenBank/DDBJ databases">
        <title>Erythrobacter zhengii sp.nov., a bacterium isolated from deep-sea sediment.</title>
        <authorList>
            <person name="Fang C."/>
            <person name="Wu Y.-H."/>
            <person name="Sun C."/>
            <person name="Wang H."/>
            <person name="Cheng H."/>
            <person name="Meng F.-X."/>
            <person name="Wang C.-S."/>
            <person name="Xu X.-W."/>
        </authorList>
    </citation>
    <scope>NUCLEOTIDE SEQUENCE [LARGE SCALE GENOMIC DNA]</scope>
    <source>
        <strain evidence="2 3">V18</strain>
    </source>
</reference>
<protein>
    <submittedName>
        <fullName evidence="2">Gluconate 2-dehydrogenase subunit 3 family protein</fullName>
    </submittedName>
</protein>
<evidence type="ECO:0000313" key="2">
    <source>
        <dbReference type="EMBL" id="RIV87742.1"/>
    </source>
</evidence>
<dbReference type="AlphaFoldDB" id="A0A418NUB5"/>
<organism evidence="2 3">
    <name type="scientific">Aurantiacibacter zhengii</name>
    <dbReference type="NCBI Taxonomy" id="2307003"/>
    <lineage>
        <taxon>Bacteria</taxon>
        <taxon>Pseudomonadati</taxon>
        <taxon>Pseudomonadota</taxon>
        <taxon>Alphaproteobacteria</taxon>
        <taxon>Sphingomonadales</taxon>
        <taxon>Erythrobacteraceae</taxon>
        <taxon>Aurantiacibacter</taxon>
    </lineage>
</organism>